<feature type="compositionally biased region" description="Polar residues" evidence="2">
    <location>
        <begin position="211"/>
        <end position="227"/>
    </location>
</feature>
<organism evidence="3 4">
    <name type="scientific">Salix koriyanagi</name>
    <dbReference type="NCBI Taxonomy" id="2511006"/>
    <lineage>
        <taxon>Eukaryota</taxon>
        <taxon>Viridiplantae</taxon>
        <taxon>Streptophyta</taxon>
        <taxon>Embryophyta</taxon>
        <taxon>Tracheophyta</taxon>
        <taxon>Spermatophyta</taxon>
        <taxon>Magnoliopsida</taxon>
        <taxon>eudicotyledons</taxon>
        <taxon>Gunneridae</taxon>
        <taxon>Pentapetalae</taxon>
        <taxon>rosids</taxon>
        <taxon>fabids</taxon>
        <taxon>Malpighiales</taxon>
        <taxon>Salicaceae</taxon>
        <taxon>Saliceae</taxon>
        <taxon>Salix</taxon>
    </lineage>
</organism>
<dbReference type="Proteomes" id="UP001151752">
    <property type="component" value="Chromosome 8"/>
</dbReference>
<dbReference type="EMBL" id="JAPFFM010000003">
    <property type="protein sequence ID" value="KAJ6767732.1"/>
    <property type="molecule type" value="Genomic_DNA"/>
</dbReference>
<feature type="coiled-coil region" evidence="1">
    <location>
        <begin position="272"/>
        <end position="313"/>
    </location>
</feature>
<dbReference type="AlphaFoldDB" id="A0A9Q0WI79"/>
<name>A0A9Q0WI79_9ROSI</name>
<feature type="compositionally biased region" description="Low complexity" evidence="2">
    <location>
        <begin position="230"/>
        <end position="244"/>
    </location>
</feature>
<dbReference type="PANTHER" id="PTHR47270:SF13">
    <property type="entry name" value="HEAVY CHAIN-LIKE PROTEIN, PUTATIVE-RELATED"/>
    <property type="match status" value="1"/>
</dbReference>
<feature type="region of interest" description="Disordered" evidence="2">
    <location>
        <begin position="211"/>
        <end position="271"/>
    </location>
</feature>
<gene>
    <name evidence="3" type="ORF">OIU74_021577</name>
</gene>
<accession>A0A9Q0WI79</accession>
<evidence type="ECO:0000256" key="2">
    <source>
        <dbReference type="SAM" id="MobiDB-lite"/>
    </source>
</evidence>
<comment type="caution">
    <text evidence="3">The sequence shown here is derived from an EMBL/GenBank/DDBJ whole genome shotgun (WGS) entry which is preliminary data.</text>
</comment>
<reference evidence="3" key="2">
    <citation type="journal article" date="2023" name="Int. J. Mol. Sci.">
        <title>De Novo Assembly and Annotation of 11 Diverse Shrub Willow (Salix) Genomes Reveals Novel Gene Organization in Sex-Linked Regions.</title>
        <authorList>
            <person name="Hyden B."/>
            <person name="Feng K."/>
            <person name="Yates T.B."/>
            <person name="Jawdy S."/>
            <person name="Cereghino C."/>
            <person name="Smart L.B."/>
            <person name="Muchero W."/>
        </authorList>
    </citation>
    <scope>NUCLEOTIDE SEQUENCE</scope>
    <source>
        <tissue evidence="3">Shoot tip</tissue>
    </source>
</reference>
<feature type="region of interest" description="Disordered" evidence="2">
    <location>
        <begin position="143"/>
        <end position="180"/>
    </location>
</feature>
<keyword evidence="4" id="KW-1185">Reference proteome</keyword>
<feature type="compositionally biased region" description="Polar residues" evidence="2">
    <location>
        <begin position="245"/>
        <end position="269"/>
    </location>
</feature>
<keyword evidence="1" id="KW-0175">Coiled coil</keyword>
<proteinExistence type="predicted"/>
<evidence type="ECO:0000313" key="3">
    <source>
        <dbReference type="EMBL" id="KAJ6767732.1"/>
    </source>
</evidence>
<reference evidence="3" key="1">
    <citation type="submission" date="2022-11" db="EMBL/GenBank/DDBJ databases">
        <authorList>
            <person name="Hyden B.L."/>
            <person name="Feng K."/>
            <person name="Yates T."/>
            <person name="Jawdy S."/>
            <person name="Smart L.B."/>
            <person name="Muchero W."/>
        </authorList>
    </citation>
    <scope>NUCLEOTIDE SEQUENCE</scope>
    <source>
        <tissue evidence="3">Shoot tip</tissue>
    </source>
</reference>
<evidence type="ECO:0000256" key="1">
    <source>
        <dbReference type="SAM" id="Coils"/>
    </source>
</evidence>
<feature type="compositionally biased region" description="Low complexity" evidence="2">
    <location>
        <begin position="151"/>
        <end position="170"/>
    </location>
</feature>
<sequence>MFRLHKHKSDKFGDTLDFKFSSFQALQVPKGWDRLFVYIISVETGKTLSKSGKGSVRNGSCRWTESMTESIPVSEKQIDDCLFKFVVSMGSSRSGILGEATCNHGTILLVRIQCLTPRAKPREEQFEESGSYAEDVIAVDYSDTENKSDVSDSSITRSVGSSSSNHLDSGSGTGEHSRELGLSASGSRYSFDSMEGSLDYSLQNNLIGTSNHVGRQDSTGSHNSSYGAYSFNDSSRSNHSSFNSAPRSHLQNQRESPNQLPRTVASSPLRNVDSSKDLLEAAEVTIEELRAEARMWEQNARRLMIDLEKMQKDLSDRSNALCKS</sequence>
<evidence type="ECO:0000313" key="4">
    <source>
        <dbReference type="Proteomes" id="UP001151752"/>
    </source>
</evidence>
<protein>
    <submittedName>
        <fullName evidence="3">PROTEIN MLP1-LIKE</fullName>
    </submittedName>
</protein>
<dbReference type="PANTHER" id="PTHR47270">
    <property type="entry name" value="PROTEIN MLP1-LIKE"/>
    <property type="match status" value="1"/>
</dbReference>